<keyword evidence="2" id="KW-0732">Signal</keyword>
<proteinExistence type="predicted"/>
<evidence type="ECO:0000313" key="4">
    <source>
        <dbReference type="Proteomes" id="UP001163046"/>
    </source>
</evidence>
<gene>
    <name evidence="3" type="ORF">OS493_017248</name>
</gene>
<accession>A0A9X0A266</accession>
<organism evidence="3 4">
    <name type="scientific">Desmophyllum pertusum</name>
    <dbReference type="NCBI Taxonomy" id="174260"/>
    <lineage>
        <taxon>Eukaryota</taxon>
        <taxon>Metazoa</taxon>
        <taxon>Cnidaria</taxon>
        <taxon>Anthozoa</taxon>
        <taxon>Hexacorallia</taxon>
        <taxon>Scleractinia</taxon>
        <taxon>Caryophylliina</taxon>
        <taxon>Caryophylliidae</taxon>
        <taxon>Desmophyllum</taxon>
    </lineage>
</organism>
<dbReference type="AlphaFoldDB" id="A0A9X0A266"/>
<keyword evidence="4" id="KW-1185">Reference proteome</keyword>
<feature type="signal peptide" evidence="2">
    <location>
        <begin position="1"/>
        <end position="26"/>
    </location>
</feature>
<sequence>MRTSLLLLILASVVLILLSLPEESHGVVFVLTHGRVRDLQRKAHDRKKKRQKARRNRNRKKKQRQADRKKLKELKRWLATIFQRKTKAPIMAIVESKRSPYGNRWTKL</sequence>
<dbReference type="EMBL" id="MU825405">
    <property type="protein sequence ID" value="KAJ7391553.1"/>
    <property type="molecule type" value="Genomic_DNA"/>
</dbReference>
<feature type="compositionally biased region" description="Basic residues" evidence="1">
    <location>
        <begin position="43"/>
        <end position="63"/>
    </location>
</feature>
<reference evidence="3" key="1">
    <citation type="submission" date="2023-01" db="EMBL/GenBank/DDBJ databases">
        <title>Genome assembly of the deep-sea coral Lophelia pertusa.</title>
        <authorList>
            <person name="Herrera S."/>
            <person name="Cordes E."/>
        </authorList>
    </citation>
    <scope>NUCLEOTIDE SEQUENCE</scope>
    <source>
        <strain evidence="3">USNM1676648</strain>
        <tissue evidence="3">Polyp</tissue>
    </source>
</reference>
<evidence type="ECO:0000256" key="2">
    <source>
        <dbReference type="SAM" id="SignalP"/>
    </source>
</evidence>
<feature type="chain" id="PRO_5040792367" evidence="2">
    <location>
        <begin position="27"/>
        <end position="108"/>
    </location>
</feature>
<feature type="region of interest" description="Disordered" evidence="1">
    <location>
        <begin position="39"/>
        <end position="71"/>
    </location>
</feature>
<comment type="caution">
    <text evidence="3">The sequence shown here is derived from an EMBL/GenBank/DDBJ whole genome shotgun (WGS) entry which is preliminary data.</text>
</comment>
<evidence type="ECO:0000313" key="3">
    <source>
        <dbReference type="EMBL" id="KAJ7391553.1"/>
    </source>
</evidence>
<dbReference type="Proteomes" id="UP001163046">
    <property type="component" value="Unassembled WGS sequence"/>
</dbReference>
<evidence type="ECO:0000256" key="1">
    <source>
        <dbReference type="SAM" id="MobiDB-lite"/>
    </source>
</evidence>
<name>A0A9X0A266_9CNID</name>
<protein>
    <submittedName>
        <fullName evidence="3">Uncharacterized protein</fullName>
    </submittedName>
</protein>